<dbReference type="PANTHER" id="PTHR35580">
    <property type="entry name" value="CELL SURFACE GLYCOPROTEIN (S-LAYER PROTEIN)-LIKE PROTEIN"/>
    <property type="match status" value="1"/>
</dbReference>
<dbReference type="InterPro" id="IPR011044">
    <property type="entry name" value="Quino_amine_DH_bsu"/>
</dbReference>
<reference evidence="1 2" key="1">
    <citation type="submission" date="2019-09" db="EMBL/GenBank/DDBJ databases">
        <title>NBRP : Genome information of microbial organism related human and environment.</title>
        <authorList>
            <person name="Hattori M."/>
            <person name="Oshima K."/>
            <person name="Inaba H."/>
            <person name="Suda W."/>
            <person name="Sakamoto M."/>
            <person name="Iino T."/>
            <person name="Kitahara M."/>
            <person name="Oshida Y."/>
            <person name="Iida T."/>
            <person name="Kudo T."/>
            <person name="Itoh T."/>
            <person name="Ohkuma M."/>
        </authorList>
    </citation>
    <scope>NUCLEOTIDE SEQUENCE [LARGE SCALE GENOMIC DNA]</scope>
    <source>
        <strain evidence="1 2">Q-1</strain>
    </source>
</reference>
<dbReference type="SUPFAM" id="SSF50969">
    <property type="entry name" value="YVTN repeat-like/Quinoprotein amine dehydrogenase"/>
    <property type="match status" value="1"/>
</dbReference>
<dbReference type="Pfam" id="PF06739">
    <property type="entry name" value="SBBP"/>
    <property type="match status" value="1"/>
</dbReference>
<gene>
    <name evidence="1" type="primary">flaY</name>
    <name evidence="1" type="ORF">JCM17846_18050</name>
</gene>
<accession>A0A5A7N720</accession>
<dbReference type="RefSeq" id="WP_150007058.1">
    <property type="nucleotide sequence ID" value="NZ_BKCN01000008.1"/>
</dbReference>
<dbReference type="Proteomes" id="UP000324996">
    <property type="component" value="Unassembled WGS sequence"/>
</dbReference>
<keyword evidence="2" id="KW-1185">Reference proteome</keyword>
<evidence type="ECO:0000313" key="2">
    <source>
        <dbReference type="Proteomes" id="UP000324996"/>
    </source>
</evidence>
<protein>
    <submittedName>
        <fullName evidence="1">Regulatory protein FlaEY</fullName>
    </submittedName>
</protein>
<dbReference type="PANTHER" id="PTHR35580:SF1">
    <property type="entry name" value="PHYTASE-LIKE DOMAIN-CONTAINING PROTEIN"/>
    <property type="match status" value="1"/>
</dbReference>
<dbReference type="InterPro" id="IPR010620">
    <property type="entry name" value="SBBP_repeat"/>
</dbReference>
<dbReference type="EMBL" id="BKCN01000008">
    <property type="protein sequence ID" value="GER04123.1"/>
    <property type="molecule type" value="Genomic_DNA"/>
</dbReference>
<proteinExistence type="predicted"/>
<organism evidence="1 2">
    <name type="scientific">Iodidimonas nitroreducens</name>
    <dbReference type="NCBI Taxonomy" id="1236968"/>
    <lineage>
        <taxon>Bacteria</taxon>
        <taxon>Pseudomonadati</taxon>
        <taxon>Pseudomonadota</taxon>
        <taxon>Alphaproteobacteria</taxon>
        <taxon>Iodidimonadales</taxon>
        <taxon>Iodidimonadaceae</taxon>
        <taxon>Iodidimonas</taxon>
    </lineage>
</organism>
<sequence length="863" mass="90376">MRNLRSFIDENAPGVESVGVGPDQRATFVAFDALTKLETLARFAAENSTPASSLSRLDAQFQQNLAEISAYIASAETDKLTLLSGARASSLTSPFEMKSNSESFIGRTIATEGRDQPIPGIVGDEVFTLAITRLGERTDLTIDLAQIDGPITVDSLVSFINEQITSVQGTDQNGDPIFTASGDPAPKFTSRFAVSTDANFDHSLRINTTLFEEVRLIPAVAEPSLFIASNKSALIGDDVVRTGITRFDQSDGTLVQKSTADMAGVDRLATEIASAEDDGATVAASTSSTAVAVDGDGFIYTLGSSTGDFGNQRNLAGAASDVVLTKMDSLGNVVFSRLLGSSTGAEAFSLAIDSQNNVVIAGSTADNIGENAVISGVDSFVTKFSSRGDELFTFQVNSASEDRVQAITIDQDDNIIVSGFSRGALDVNNPSAGGRDAMLLKIDGSSGQRLDATLIGDQNDQQGNAVAIAGDGNILLASNEGGRVILRKVDANDFSSVLFEQDLGAIDRSGEISGLKVSGNDIFLVGSTDNGNFTGTAATVANASSGGREGFVLKLADQGASATADFISFVGTVAFDEINDVALGGSEVFVTGTTRGDLEANGRVGPRDGFVARIDMASGAISEVQQFGEMLTNVDASGIAFVNNGPSVLDRLGLPMGMVDRFVTRTIEDQTTARAGDFFEISINGGRRQRVTLSEGDNLLDLARKINRLSFRDEVQAEGSNNKLLIRATGSNQVDVFAGSAERDLLGKMGIEPQRLLGTTALFNLDDETSADARLGGVFAFNLGGALGLSNKQQAAFTLTRIQESIETAKRAFRSLSPSPLDDLLNRPGGGTVPTRLQNQIGNYSAALQRLQGGGIGGTGFTI</sequence>
<name>A0A5A7N720_9PROT</name>
<evidence type="ECO:0000313" key="1">
    <source>
        <dbReference type="EMBL" id="GER04123.1"/>
    </source>
</evidence>
<dbReference type="AlphaFoldDB" id="A0A5A7N720"/>
<dbReference type="InterPro" id="IPR052918">
    <property type="entry name" value="Motility_Chemotaxis_Reg"/>
</dbReference>
<comment type="caution">
    <text evidence="1">The sequence shown here is derived from an EMBL/GenBank/DDBJ whole genome shotgun (WGS) entry which is preliminary data.</text>
</comment>